<dbReference type="InterPro" id="IPR049052">
    <property type="entry name" value="nSTAND1"/>
</dbReference>
<gene>
    <name evidence="3" type="ORF">EV192_117124</name>
</gene>
<dbReference type="Proteomes" id="UP000295680">
    <property type="component" value="Unassembled WGS sequence"/>
</dbReference>
<sequence>MTNPWVGLRPFRTTEADLFFGRSREVQIISNLVATLPTLIVYAPSGTGKSSLINAGLLPMLLDDDTHVPVTIAGPHDDILARTRTTLAEAGWPPPDELELLELLEQHWLETDRRTVVIVDQFEERINAGAPTEALFAAMAKLVHSGTDAACVLISVREDYLASLEPLMRRVPGLLNGSYRIPPLSREALEEAVYGPLRAVDASIEVDRRLVTRTIDDLEERSAGSQEPGEQRFEPGFFQIIWSTMWRTGDESKPPRLDMRTYEKLGGAGQILRNFTSEILNNLEPAQTAIFYAVSRYLVLPTGAKTALTVHDLTELLQWSDFLNSYDEDGGTWVARLPHEELTRLIRGVMGRLTASGTPILQRVIRLDREEFELLHDLLGHIILAWREEYRTSQLQTAEKFKNSIKDSVRELTRQPRPLTASRPPKSDLVPHLADEILHEADTLIWLLDKNLTEDTADQALAAVRRLLVLRSAFRELLGQAVYSSGSKADQRIEHRLTVVGGEVIHAALNHESELVRSRLQTATTYFSSAIRVVLPNQHPTSWLTVLGTLVGMGLPAVGSLVAAELVFRSAIDSLGISYHLLTMAHVAILAVAFYFALWDEASRLSAAGKLLATAIPFADDWDPRKLVLTFPLPTLVLEGVAVGTAWIFQLLGWAPTAGFNEGVLLGLVAVGGLVFFALE</sequence>
<feature type="transmembrane region" description="Helical" evidence="1">
    <location>
        <begin position="659"/>
        <end position="679"/>
    </location>
</feature>
<organism evidence="3 4">
    <name type="scientific">Actinocrispum wychmicini</name>
    <dbReference type="NCBI Taxonomy" id="1213861"/>
    <lineage>
        <taxon>Bacteria</taxon>
        <taxon>Bacillati</taxon>
        <taxon>Actinomycetota</taxon>
        <taxon>Actinomycetes</taxon>
        <taxon>Pseudonocardiales</taxon>
        <taxon>Pseudonocardiaceae</taxon>
        <taxon>Actinocrispum</taxon>
    </lineage>
</organism>
<evidence type="ECO:0000259" key="2">
    <source>
        <dbReference type="Pfam" id="PF20703"/>
    </source>
</evidence>
<dbReference type="Pfam" id="PF20703">
    <property type="entry name" value="nSTAND1"/>
    <property type="match status" value="1"/>
</dbReference>
<proteinExistence type="predicted"/>
<keyword evidence="1" id="KW-0472">Membrane</keyword>
<dbReference type="RefSeq" id="WP_132125676.1">
    <property type="nucleotide sequence ID" value="NZ_SLWS01000017.1"/>
</dbReference>
<comment type="caution">
    <text evidence="3">The sequence shown here is derived from an EMBL/GenBank/DDBJ whole genome shotgun (WGS) entry which is preliminary data.</text>
</comment>
<feature type="domain" description="Novel STAND NTPase 1" evidence="2">
    <location>
        <begin position="4"/>
        <end position="339"/>
    </location>
</feature>
<accession>A0A4R2IQB6</accession>
<evidence type="ECO:0000313" key="4">
    <source>
        <dbReference type="Proteomes" id="UP000295680"/>
    </source>
</evidence>
<protein>
    <recommendedName>
        <fullName evidence="2">Novel STAND NTPase 1 domain-containing protein</fullName>
    </recommendedName>
</protein>
<evidence type="ECO:0000313" key="3">
    <source>
        <dbReference type="EMBL" id="TCO47384.1"/>
    </source>
</evidence>
<dbReference type="AlphaFoldDB" id="A0A4R2IQB6"/>
<evidence type="ECO:0000256" key="1">
    <source>
        <dbReference type="SAM" id="Phobius"/>
    </source>
</evidence>
<dbReference type="InterPro" id="IPR027417">
    <property type="entry name" value="P-loop_NTPase"/>
</dbReference>
<feature type="transmembrane region" description="Helical" evidence="1">
    <location>
        <begin position="579"/>
        <end position="598"/>
    </location>
</feature>
<keyword evidence="1" id="KW-0812">Transmembrane</keyword>
<feature type="transmembrane region" description="Helical" evidence="1">
    <location>
        <begin position="631"/>
        <end position="652"/>
    </location>
</feature>
<keyword evidence="4" id="KW-1185">Reference proteome</keyword>
<dbReference type="OrthoDB" id="134501at2"/>
<dbReference type="SUPFAM" id="SSF52540">
    <property type="entry name" value="P-loop containing nucleoside triphosphate hydrolases"/>
    <property type="match status" value="1"/>
</dbReference>
<keyword evidence="1" id="KW-1133">Transmembrane helix</keyword>
<dbReference type="EMBL" id="SLWS01000017">
    <property type="protein sequence ID" value="TCO47384.1"/>
    <property type="molecule type" value="Genomic_DNA"/>
</dbReference>
<feature type="transmembrane region" description="Helical" evidence="1">
    <location>
        <begin position="543"/>
        <end position="567"/>
    </location>
</feature>
<reference evidence="3 4" key="1">
    <citation type="submission" date="2019-03" db="EMBL/GenBank/DDBJ databases">
        <title>Genomic Encyclopedia of Type Strains, Phase IV (KMG-IV): sequencing the most valuable type-strain genomes for metagenomic binning, comparative biology and taxonomic classification.</title>
        <authorList>
            <person name="Goeker M."/>
        </authorList>
    </citation>
    <scope>NUCLEOTIDE SEQUENCE [LARGE SCALE GENOMIC DNA]</scope>
    <source>
        <strain evidence="3 4">DSM 45934</strain>
    </source>
</reference>
<name>A0A4R2IQB6_9PSEU</name>